<dbReference type="EMBL" id="JANPWB010000001">
    <property type="protein sequence ID" value="KAJ1213433.1"/>
    <property type="molecule type" value="Genomic_DNA"/>
</dbReference>
<proteinExistence type="predicted"/>
<feature type="compositionally biased region" description="Basic and acidic residues" evidence="1">
    <location>
        <begin position="47"/>
        <end position="58"/>
    </location>
</feature>
<organism evidence="2 3">
    <name type="scientific">Pleurodeles waltl</name>
    <name type="common">Iberian ribbed newt</name>
    <dbReference type="NCBI Taxonomy" id="8319"/>
    <lineage>
        <taxon>Eukaryota</taxon>
        <taxon>Metazoa</taxon>
        <taxon>Chordata</taxon>
        <taxon>Craniata</taxon>
        <taxon>Vertebrata</taxon>
        <taxon>Euteleostomi</taxon>
        <taxon>Amphibia</taxon>
        <taxon>Batrachia</taxon>
        <taxon>Caudata</taxon>
        <taxon>Salamandroidea</taxon>
        <taxon>Salamandridae</taxon>
        <taxon>Pleurodelinae</taxon>
        <taxon>Pleurodeles</taxon>
    </lineage>
</organism>
<reference evidence="2" key="1">
    <citation type="journal article" date="2022" name="bioRxiv">
        <title>Sequencing and chromosome-scale assembly of the giantPleurodeles waltlgenome.</title>
        <authorList>
            <person name="Brown T."/>
            <person name="Elewa A."/>
            <person name="Iarovenko S."/>
            <person name="Subramanian E."/>
            <person name="Araus A.J."/>
            <person name="Petzold A."/>
            <person name="Susuki M."/>
            <person name="Suzuki K.-i.T."/>
            <person name="Hayashi T."/>
            <person name="Toyoda A."/>
            <person name="Oliveira C."/>
            <person name="Osipova E."/>
            <person name="Leigh N.D."/>
            <person name="Simon A."/>
            <person name="Yun M.H."/>
        </authorList>
    </citation>
    <scope>NUCLEOTIDE SEQUENCE</scope>
    <source>
        <strain evidence="2">20211129_DDA</strain>
        <tissue evidence="2">Liver</tissue>
    </source>
</reference>
<dbReference type="AlphaFoldDB" id="A0AAV7WJD1"/>
<name>A0AAV7WJD1_PLEWA</name>
<gene>
    <name evidence="2" type="ORF">NDU88_001070</name>
</gene>
<feature type="compositionally biased region" description="Polar residues" evidence="1">
    <location>
        <begin position="1"/>
        <end position="11"/>
    </location>
</feature>
<feature type="region of interest" description="Disordered" evidence="1">
    <location>
        <begin position="1"/>
        <end position="181"/>
    </location>
</feature>
<feature type="compositionally biased region" description="Basic and acidic residues" evidence="1">
    <location>
        <begin position="170"/>
        <end position="181"/>
    </location>
</feature>
<comment type="caution">
    <text evidence="2">The sequence shown here is derived from an EMBL/GenBank/DDBJ whole genome shotgun (WGS) entry which is preliminary data.</text>
</comment>
<evidence type="ECO:0000256" key="1">
    <source>
        <dbReference type="SAM" id="MobiDB-lite"/>
    </source>
</evidence>
<feature type="compositionally biased region" description="Basic and acidic residues" evidence="1">
    <location>
        <begin position="92"/>
        <end position="103"/>
    </location>
</feature>
<accession>A0AAV7WJD1</accession>
<protein>
    <submittedName>
        <fullName evidence="2">Uncharacterized protein</fullName>
    </submittedName>
</protein>
<evidence type="ECO:0000313" key="2">
    <source>
        <dbReference type="EMBL" id="KAJ1213433.1"/>
    </source>
</evidence>
<feature type="compositionally biased region" description="Basic and acidic residues" evidence="1">
    <location>
        <begin position="74"/>
        <end position="83"/>
    </location>
</feature>
<dbReference type="Proteomes" id="UP001066276">
    <property type="component" value="Chromosome 1_1"/>
</dbReference>
<evidence type="ECO:0000313" key="3">
    <source>
        <dbReference type="Proteomes" id="UP001066276"/>
    </source>
</evidence>
<feature type="compositionally biased region" description="Basic and acidic residues" evidence="1">
    <location>
        <begin position="110"/>
        <end position="140"/>
    </location>
</feature>
<sequence length="181" mass="20438">MMSFQVNNSPTKLPAKAGAELRSDTLGKTASLETGNPDVQIPMILPEDGRTEKPEEKNTVGTGNPDIRVPKKLKREEGLHVGDAEDEEEAEERGSEKAERLETGEDEEKDERGERRLFDSQRDTTRGQDSPTKPDLRHVPEGTWLQQVFLPTPMPRNCHQSPGTLRKKNTKEINSTKDFRY</sequence>
<keyword evidence="3" id="KW-1185">Reference proteome</keyword>